<dbReference type="Pfam" id="PF07702">
    <property type="entry name" value="UTRA"/>
    <property type="match status" value="1"/>
</dbReference>
<evidence type="ECO:0000256" key="4">
    <source>
        <dbReference type="SAM" id="MobiDB-lite"/>
    </source>
</evidence>
<keyword evidence="1" id="KW-0805">Transcription regulation</keyword>
<dbReference type="PRINTS" id="PR00035">
    <property type="entry name" value="HTHGNTR"/>
</dbReference>
<gene>
    <name evidence="6" type="ORF">ABFB10_21035</name>
</gene>
<reference evidence="6 7" key="1">
    <citation type="submission" date="2024-05" db="EMBL/GenBank/DDBJ databases">
        <title>Genome sequence of Ponticoccus litoralis KCCM 90028.</title>
        <authorList>
            <person name="Kim J.M."/>
            <person name="Lee J.K."/>
            <person name="Choi B.J."/>
            <person name="Bayburt H."/>
            <person name="Baek J.H."/>
            <person name="Jeon C.O."/>
        </authorList>
    </citation>
    <scope>NUCLEOTIDE SEQUENCE [LARGE SCALE GENOMIC DNA]</scope>
    <source>
        <strain evidence="6 7">KCCM 90028</strain>
    </source>
</reference>
<evidence type="ECO:0000313" key="6">
    <source>
        <dbReference type="EMBL" id="MEN9063095.1"/>
    </source>
</evidence>
<dbReference type="GO" id="GO:0019634">
    <property type="term" value="P:organic phosphonate metabolic process"/>
    <property type="evidence" value="ECO:0007669"/>
    <property type="project" value="InterPro"/>
</dbReference>
<dbReference type="InterPro" id="IPR050679">
    <property type="entry name" value="Bact_HTH_transcr_reg"/>
</dbReference>
<feature type="domain" description="HTH gntR-type" evidence="5">
    <location>
        <begin position="3"/>
        <end position="71"/>
    </location>
</feature>
<dbReference type="PROSITE" id="PS50949">
    <property type="entry name" value="HTH_GNTR"/>
    <property type="match status" value="1"/>
</dbReference>
<keyword evidence="6" id="KW-0456">Lyase</keyword>
<dbReference type="InterPro" id="IPR009609">
    <property type="entry name" value="Phosphonate_metab_PhnG"/>
</dbReference>
<proteinExistence type="predicted"/>
<dbReference type="GO" id="GO:0016829">
    <property type="term" value="F:lyase activity"/>
    <property type="evidence" value="ECO:0007669"/>
    <property type="project" value="UniProtKB-KW"/>
</dbReference>
<name>A0AAW9SNI3_9RHOB</name>
<dbReference type="PANTHER" id="PTHR44846">
    <property type="entry name" value="MANNOSYL-D-GLYCERATE TRANSPORT/METABOLISM SYSTEM REPRESSOR MNGR-RELATED"/>
    <property type="match status" value="1"/>
</dbReference>
<keyword evidence="2" id="KW-0238">DNA-binding</keyword>
<dbReference type="GO" id="GO:0003677">
    <property type="term" value="F:DNA binding"/>
    <property type="evidence" value="ECO:0007669"/>
    <property type="project" value="UniProtKB-KW"/>
</dbReference>
<evidence type="ECO:0000256" key="2">
    <source>
        <dbReference type="ARBA" id="ARBA00023125"/>
    </source>
</evidence>
<protein>
    <submittedName>
        <fullName evidence="6">Phosphonate C-P lyase system protein PhnG</fullName>
    </submittedName>
</protein>
<comment type="caution">
    <text evidence="6">The sequence shown here is derived from an EMBL/GenBank/DDBJ whole genome shotgun (WGS) entry which is preliminary data.</text>
</comment>
<organism evidence="6 7">
    <name type="scientific">Ponticoccus litoralis</name>
    <dbReference type="NCBI Taxonomy" id="422297"/>
    <lineage>
        <taxon>Bacteria</taxon>
        <taxon>Pseudomonadati</taxon>
        <taxon>Pseudomonadota</taxon>
        <taxon>Alphaproteobacteria</taxon>
        <taxon>Rhodobacterales</taxon>
        <taxon>Roseobacteraceae</taxon>
        <taxon>Ponticoccus</taxon>
    </lineage>
</organism>
<evidence type="ECO:0000259" key="5">
    <source>
        <dbReference type="PROSITE" id="PS50949"/>
    </source>
</evidence>
<dbReference type="CDD" id="cd07377">
    <property type="entry name" value="WHTH_GntR"/>
    <property type="match status" value="1"/>
</dbReference>
<dbReference type="Pfam" id="PF00392">
    <property type="entry name" value="GntR"/>
    <property type="match status" value="1"/>
</dbReference>
<accession>A0AAW9SNI3</accession>
<dbReference type="SUPFAM" id="SSF64288">
    <property type="entry name" value="Chorismate lyase-like"/>
    <property type="match status" value="1"/>
</dbReference>
<dbReference type="Pfam" id="PF06754">
    <property type="entry name" value="PhnG"/>
    <property type="match status" value="1"/>
</dbReference>
<dbReference type="InterPro" id="IPR011663">
    <property type="entry name" value="UTRA"/>
</dbReference>
<feature type="compositionally biased region" description="Gly residues" evidence="4">
    <location>
        <begin position="201"/>
        <end position="211"/>
    </location>
</feature>
<evidence type="ECO:0000256" key="3">
    <source>
        <dbReference type="ARBA" id="ARBA00023163"/>
    </source>
</evidence>
<dbReference type="SUPFAM" id="SSF46785">
    <property type="entry name" value="Winged helix' DNA-binding domain"/>
    <property type="match status" value="1"/>
</dbReference>
<dbReference type="PANTHER" id="PTHR44846:SF1">
    <property type="entry name" value="MANNOSYL-D-GLYCERATE TRANSPORT_METABOLISM SYSTEM REPRESSOR MNGR-RELATED"/>
    <property type="match status" value="1"/>
</dbReference>
<dbReference type="GO" id="GO:0003700">
    <property type="term" value="F:DNA-binding transcription factor activity"/>
    <property type="evidence" value="ECO:0007669"/>
    <property type="project" value="InterPro"/>
</dbReference>
<dbReference type="AlphaFoldDB" id="A0AAW9SNI3"/>
<dbReference type="InterPro" id="IPR036390">
    <property type="entry name" value="WH_DNA-bd_sf"/>
</dbReference>
<dbReference type="InterPro" id="IPR000524">
    <property type="entry name" value="Tscrpt_reg_HTH_GntR"/>
</dbReference>
<keyword evidence="7" id="KW-1185">Reference proteome</keyword>
<dbReference type="InterPro" id="IPR036388">
    <property type="entry name" value="WH-like_DNA-bd_sf"/>
</dbReference>
<dbReference type="Gene3D" id="3.40.1410.10">
    <property type="entry name" value="Chorismate lyase-like"/>
    <property type="match status" value="1"/>
</dbReference>
<feature type="region of interest" description="Disordered" evidence="4">
    <location>
        <begin position="192"/>
        <end position="211"/>
    </location>
</feature>
<dbReference type="SMART" id="SM00345">
    <property type="entry name" value="HTH_GNTR"/>
    <property type="match status" value="1"/>
</dbReference>
<dbReference type="EMBL" id="JBDNCH010000004">
    <property type="protein sequence ID" value="MEN9063095.1"/>
    <property type="molecule type" value="Genomic_DNA"/>
</dbReference>
<dbReference type="GO" id="GO:0015716">
    <property type="term" value="P:organic phosphonate transport"/>
    <property type="evidence" value="ECO:0007669"/>
    <property type="project" value="InterPro"/>
</dbReference>
<evidence type="ECO:0000313" key="7">
    <source>
        <dbReference type="Proteomes" id="UP001428774"/>
    </source>
</evidence>
<keyword evidence="3" id="KW-0804">Transcription</keyword>
<dbReference type="Proteomes" id="UP001428774">
    <property type="component" value="Unassembled WGS sequence"/>
</dbReference>
<dbReference type="InterPro" id="IPR028978">
    <property type="entry name" value="Chorismate_lyase_/UTRA_dom_sf"/>
</dbReference>
<evidence type="ECO:0000256" key="1">
    <source>
        <dbReference type="ARBA" id="ARBA00023015"/>
    </source>
</evidence>
<sequence length="384" mass="41843">MTRERWREIRALIEQDIMDGLLEPGAKLPTEPELAALYGAGRHSVRRAVTALAKTGHLSVEQGRGTFVQARPMIDYAIGRRTRLRRNLDPKGIDVSGETLGFERIPAPRRVAELLQIAAGAEVIATQRRSLADGLPVSIGTIYHEAARFPDFAERRRAMDSTTAVYRSYGIDDYLRGDTQIHARAAQWRRAAAPAPAPGHAGPGGPRGGHAAGWLAHRHLQGDLVGGAGQIHDFTRRGLMDPQALPDHTHEEMLCILARADAARLKAFAEPLIASLGALEVLENRTGLVMLPMRDTAQGTHFHLGEVLVSEARLTACGQAGYGMRRGRDLEAAMAMALVDLSVAAGLNHAACSDFLSEEAGRQRDADRETLRRVEATRVDMETF</sequence>
<dbReference type="Gene3D" id="1.10.10.10">
    <property type="entry name" value="Winged helix-like DNA-binding domain superfamily/Winged helix DNA-binding domain"/>
    <property type="match status" value="1"/>
</dbReference>
<dbReference type="RefSeq" id="WP_347168200.1">
    <property type="nucleotide sequence ID" value="NZ_JBDNCH010000004.1"/>
</dbReference>
<dbReference type="GO" id="GO:0045892">
    <property type="term" value="P:negative regulation of DNA-templated transcription"/>
    <property type="evidence" value="ECO:0007669"/>
    <property type="project" value="TreeGrafter"/>
</dbReference>